<feature type="compositionally biased region" description="Polar residues" evidence="1">
    <location>
        <begin position="36"/>
        <end position="49"/>
    </location>
</feature>
<gene>
    <name evidence="2" type="ORF">FZ942_03465</name>
</gene>
<dbReference type="AlphaFoldDB" id="A0A5A9GUK8"/>
<keyword evidence="3" id="KW-1185">Reference proteome</keyword>
<evidence type="ECO:0000256" key="1">
    <source>
        <dbReference type="SAM" id="MobiDB-lite"/>
    </source>
</evidence>
<organism evidence="2 3">
    <name type="scientific">Azospirillum lipoferum</name>
    <dbReference type="NCBI Taxonomy" id="193"/>
    <lineage>
        <taxon>Bacteria</taxon>
        <taxon>Pseudomonadati</taxon>
        <taxon>Pseudomonadota</taxon>
        <taxon>Alphaproteobacteria</taxon>
        <taxon>Rhodospirillales</taxon>
        <taxon>Azospirillaceae</taxon>
        <taxon>Azospirillum</taxon>
    </lineage>
</organism>
<accession>A0A5A9GUK8</accession>
<name>A0A5A9GUK8_AZOLI</name>
<protein>
    <submittedName>
        <fullName evidence="2">Uncharacterized protein</fullName>
    </submittedName>
</protein>
<sequence>MVKVVSAMLPLAQKQRDAGASMYYAELSGPNGKPSVLSTAVQNGSSKTAGTAKDALTKSDAKSVDGDKSKAQSPAYTISQSMESLLDSMTGKGGAQGAGGAAGGLAAGNSDVDRAKQAQSLMQSALDHGKDLAGMFGKGIDSLKQGLGDVLGALGVPQNRIDDAVSGFGDGLKSKLDGMNLSDLSVDMQATQSQWSIESHGIDLEIQDGDRSVKISFAKSTLDFRRDDQRLQASLGKGGDMALSATGMTTTATGKSTGMIVRSEGFSEDEIKDILGKLNDMAAKGGGGDGMKGLAVLKPTTSKDGVTHLTLDLSTPIAGLSTGKSGTASAAAADATTAAKPQSVDLTA</sequence>
<proteinExistence type="predicted"/>
<dbReference type="Proteomes" id="UP000324927">
    <property type="component" value="Unassembled WGS sequence"/>
</dbReference>
<feature type="region of interest" description="Disordered" evidence="1">
    <location>
        <begin position="33"/>
        <end position="76"/>
    </location>
</feature>
<comment type="caution">
    <text evidence="2">The sequence shown here is derived from an EMBL/GenBank/DDBJ whole genome shotgun (WGS) entry which is preliminary data.</text>
</comment>
<dbReference type="OrthoDB" id="7300632at2"/>
<feature type="compositionally biased region" description="Basic and acidic residues" evidence="1">
    <location>
        <begin position="55"/>
        <end position="70"/>
    </location>
</feature>
<evidence type="ECO:0000313" key="2">
    <source>
        <dbReference type="EMBL" id="KAA0598158.1"/>
    </source>
</evidence>
<evidence type="ECO:0000313" key="3">
    <source>
        <dbReference type="Proteomes" id="UP000324927"/>
    </source>
</evidence>
<reference evidence="2 3" key="1">
    <citation type="submission" date="2019-08" db="EMBL/GenBank/DDBJ databases">
        <authorList>
            <person name="Grouzdev D."/>
            <person name="Tikhonova E."/>
            <person name="Kravchenko I."/>
        </authorList>
    </citation>
    <scope>NUCLEOTIDE SEQUENCE [LARGE SCALE GENOMIC DNA]</scope>
    <source>
        <strain evidence="2 3">59b</strain>
    </source>
</reference>
<dbReference type="EMBL" id="VTTN01000001">
    <property type="protein sequence ID" value="KAA0598158.1"/>
    <property type="molecule type" value="Genomic_DNA"/>
</dbReference>